<reference evidence="1 2" key="1">
    <citation type="journal article" date="2019" name="Sci. Rep.">
        <title>Orb-weaving spider Araneus ventricosus genome elucidates the spidroin gene catalogue.</title>
        <authorList>
            <person name="Kono N."/>
            <person name="Nakamura H."/>
            <person name="Ohtoshi R."/>
            <person name="Moran D.A.P."/>
            <person name="Shinohara A."/>
            <person name="Yoshida Y."/>
            <person name="Fujiwara M."/>
            <person name="Mori M."/>
            <person name="Tomita M."/>
            <person name="Arakawa K."/>
        </authorList>
    </citation>
    <scope>NUCLEOTIDE SEQUENCE [LARGE SCALE GENOMIC DNA]</scope>
</reference>
<evidence type="ECO:0000313" key="2">
    <source>
        <dbReference type="Proteomes" id="UP000499080"/>
    </source>
</evidence>
<gene>
    <name evidence="1" type="ORF">AVEN_63280_1</name>
</gene>
<organism evidence="1 2">
    <name type="scientific">Araneus ventricosus</name>
    <name type="common">Orbweaver spider</name>
    <name type="synonym">Epeira ventricosa</name>
    <dbReference type="NCBI Taxonomy" id="182803"/>
    <lineage>
        <taxon>Eukaryota</taxon>
        <taxon>Metazoa</taxon>
        <taxon>Ecdysozoa</taxon>
        <taxon>Arthropoda</taxon>
        <taxon>Chelicerata</taxon>
        <taxon>Arachnida</taxon>
        <taxon>Araneae</taxon>
        <taxon>Araneomorphae</taxon>
        <taxon>Entelegynae</taxon>
        <taxon>Araneoidea</taxon>
        <taxon>Araneidae</taxon>
        <taxon>Araneus</taxon>
    </lineage>
</organism>
<name>A0A4Y2UXP2_ARAVE</name>
<dbReference type="Gene3D" id="3.30.420.10">
    <property type="entry name" value="Ribonuclease H-like superfamily/Ribonuclease H"/>
    <property type="match status" value="1"/>
</dbReference>
<evidence type="ECO:0000313" key="1">
    <source>
        <dbReference type="EMBL" id="GBO17021.1"/>
    </source>
</evidence>
<dbReference type="PANTHER" id="PTHR47326">
    <property type="entry name" value="TRANSPOSABLE ELEMENT TC3 TRANSPOSASE-LIKE PROTEIN"/>
    <property type="match status" value="1"/>
</dbReference>
<dbReference type="AlphaFoldDB" id="A0A4Y2UXP2"/>
<protein>
    <submittedName>
        <fullName evidence="1">Uncharacterized protein</fullName>
    </submittedName>
</protein>
<dbReference type="Proteomes" id="UP000499080">
    <property type="component" value="Unassembled WGS sequence"/>
</dbReference>
<comment type="caution">
    <text evidence="1">The sequence shown here is derived from an EMBL/GenBank/DDBJ whole genome shotgun (WGS) entry which is preliminary data.</text>
</comment>
<dbReference type="GO" id="GO:0003676">
    <property type="term" value="F:nucleic acid binding"/>
    <property type="evidence" value="ECO:0007669"/>
    <property type="project" value="InterPro"/>
</dbReference>
<proteinExistence type="predicted"/>
<accession>A0A4Y2UXP2</accession>
<dbReference type="OrthoDB" id="6436543at2759"/>
<keyword evidence="2" id="KW-1185">Reference proteome</keyword>
<feature type="non-terminal residue" evidence="1">
    <location>
        <position position="1"/>
    </location>
</feature>
<dbReference type="PANTHER" id="PTHR47326:SF1">
    <property type="entry name" value="HTH PSQ-TYPE DOMAIN-CONTAINING PROTEIN"/>
    <property type="match status" value="1"/>
</dbReference>
<dbReference type="EMBL" id="BGPR01040825">
    <property type="protein sequence ID" value="GBO17021.1"/>
    <property type="molecule type" value="Genomic_DNA"/>
</dbReference>
<dbReference type="InterPro" id="IPR036397">
    <property type="entry name" value="RNaseH_sf"/>
</dbReference>
<sequence>FTASFNVGPFFFEEIGPAGPVTCTINGVSHESLLCNHVIPELHQRACVGCTILMQGGAPPHLAIPVKCLLSLHFGNDKIISRQFPANWPPRSPDRNPCNFWLWDYLKHVVFSGPIPNLAKFGLLV</sequence>